<evidence type="ECO:0000313" key="4">
    <source>
        <dbReference type="EMBL" id="TPP59179.1"/>
    </source>
</evidence>
<evidence type="ECO:0000313" key="5">
    <source>
        <dbReference type="Proteomes" id="UP000316759"/>
    </source>
</evidence>
<dbReference type="OrthoDB" id="10020456at2759"/>
<dbReference type="PROSITE" id="PS01180">
    <property type="entry name" value="CUB"/>
    <property type="match status" value="1"/>
</dbReference>
<dbReference type="Pfam" id="PF00431">
    <property type="entry name" value="CUB"/>
    <property type="match status" value="1"/>
</dbReference>
<dbReference type="CDD" id="cd00041">
    <property type="entry name" value="CUB"/>
    <property type="match status" value="1"/>
</dbReference>
<dbReference type="Gene3D" id="2.60.120.290">
    <property type="entry name" value="Spermadhesin, CUB domain"/>
    <property type="match status" value="1"/>
</dbReference>
<dbReference type="SUPFAM" id="SSF49854">
    <property type="entry name" value="Spermadhesin, CUB domain"/>
    <property type="match status" value="1"/>
</dbReference>
<evidence type="ECO:0000259" key="3">
    <source>
        <dbReference type="PROSITE" id="PS01180"/>
    </source>
</evidence>
<dbReference type="EMBL" id="SUNJ01011042">
    <property type="protein sequence ID" value="TPP59179.1"/>
    <property type="molecule type" value="Genomic_DNA"/>
</dbReference>
<name>A0A504YFY7_FASGI</name>
<dbReference type="SMART" id="SM00042">
    <property type="entry name" value="CUB"/>
    <property type="match status" value="1"/>
</dbReference>
<comment type="caution">
    <text evidence="4">The sequence shown here is derived from an EMBL/GenBank/DDBJ whole genome shotgun (WGS) entry which is preliminary data.</text>
</comment>
<accession>A0A504YFY7</accession>
<dbReference type="InterPro" id="IPR035914">
    <property type="entry name" value="Sperma_CUB_dom_sf"/>
</dbReference>
<reference evidence="4 5" key="1">
    <citation type="submission" date="2019-04" db="EMBL/GenBank/DDBJ databases">
        <title>Annotation for the trematode Fasciola gigantica.</title>
        <authorList>
            <person name="Choi Y.-J."/>
        </authorList>
    </citation>
    <scope>NUCLEOTIDE SEQUENCE [LARGE SCALE GENOMIC DNA]</scope>
    <source>
        <strain evidence="4">Uganda_cow_1</strain>
    </source>
</reference>
<proteinExistence type="predicted"/>
<keyword evidence="5" id="KW-1185">Reference proteome</keyword>
<dbReference type="Proteomes" id="UP000316759">
    <property type="component" value="Unassembled WGS sequence"/>
</dbReference>
<gene>
    <name evidence="4" type="ORF">FGIG_12173</name>
</gene>
<dbReference type="AlphaFoldDB" id="A0A504YFY7"/>
<comment type="caution">
    <text evidence="2">Lacks conserved residue(s) required for the propagation of feature annotation.</text>
</comment>
<organism evidence="4 5">
    <name type="scientific">Fasciola gigantica</name>
    <name type="common">Giant liver fluke</name>
    <dbReference type="NCBI Taxonomy" id="46835"/>
    <lineage>
        <taxon>Eukaryota</taxon>
        <taxon>Metazoa</taxon>
        <taxon>Spiralia</taxon>
        <taxon>Lophotrochozoa</taxon>
        <taxon>Platyhelminthes</taxon>
        <taxon>Trematoda</taxon>
        <taxon>Digenea</taxon>
        <taxon>Plagiorchiida</taxon>
        <taxon>Echinostomata</taxon>
        <taxon>Echinostomatoidea</taxon>
        <taxon>Fasciolidae</taxon>
        <taxon>Fasciola</taxon>
    </lineage>
</organism>
<protein>
    <recommendedName>
        <fullName evidence="3">CUB domain-containing protein</fullName>
    </recommendedName>
</protein>
<dbReference type="InterPro" id="IPR000859">
    <property type="entry name" value="CUB_dom"/>
</dbReference>
<evidence type="ECO:0000256" key="1">
    <source>
        <dbReference type="ARBA" id="ARBA00023157"/>
    </source>
</evidence>
<evidence type="ECO:0000256" key="2">
    <source>
        <dbReference type="PROSITE-ProRule" id="PRU00059"/>
    </source>
</evidence>
<feature type="domain" description="CUB" evidence="3">
    <location>
        <begin position="56"/>
        <end position="166"/>
    </location>
</feature>
<keyword evidence="1" id="KW-1015">Disulfide bond</keyword>
<sequence>MLQCVTESYSLICKLVWGTHLVENTKTLLCIILTRSFVLVFRPHTVERRPTLVPSCGYIVRNAFGSIHSHSYPEPFPNGMNCMWMITPKKNKFIRFTLKDFQLDEEEHTTNIFEVWTLVGQRVLRLKPMTISLLKKSKYMLGPLIFKFVHNRKLKAGRFRIDYETSEFEIL</sequence>